<keyword evidence="2 5" id="KW-0238">DNA-binding</keyword>
<evidence type="ECO:0000256" key="1">
    <source>
        <dbReference type="ARBA" id="ARBA00023015"/>
    </source>
</evidence>
<evidence type="ECO:0000256" key="5">
    <source>
        <dbReference type="PROSITE-ProRule" id="PRU01091"/>
    </source>
</evidence>
<dbReference type="InterPro" id="IPR036388">
    <property type="entry name" value="WH-like_DNA-bd_sf"/>
</dbReference>
<dbReference type="RefSeq" id="WP_145893633.1">
    <property type="nucleotide sequence ID" value="NZ_VOBQ01000011.1"/>
</dbReference>
<evidence type="ECO:0000256" key="2">
    <source>
        <dbReference type="ARBA" id="ARBA00023125"/>
    </source>
</evidence>
<dbReference type="InterPro" id="IPR001789">
    <property type="entry name" value="Sig_transdc_resp-reg_receiver"/>
</dbReference>
<dbReference type="SMART" id="SM00448">
    <property type="entry name" value="REC"/>
    <property type="match status" value="1"/>
</dbReference>
<dbReference type="SUPFAM" id="SSF52172">
    <property type="entry name" value="CheY-like"/>
    <property type="match status" value="1"/>
</dbReference>
<dbReference type="GO" id="GO:0006355">
    <property type="term" value="P:regulation of DNA-templated transcription"/>
    <property type="evidence" value="ECO:0007669"/>
    <property type="project" value="InterPro"/>
</dbReference>
<sequence length="221" mass="24193">MRILLVEDEHSLGTWLSKALESAGIIVEWVDTGRAALAAAAAGHHDAIVLDLGLPDRDGQEVLAELRQRDRHIPALVLTARDGLGDKVRAFHAGADDFLAKPFELEELQVRLHALLRRARGAEAARLSCGPLSYELATQRFTLAGETLALPPRESAVLRVLLQHAGEPMAKQHILERVVSDDTDIHPEAVEVIVHRLRKRVDGRGLAIKTYRGLGYALEAA</sequence>
<organism evidence="8 9">
    <name type="scientific">Caenimonas sedimenti</name>
    <dbReference type="NCBI Taxonomy" id="2596921"/>
    <lineage>
        <taxon>Bacteria</taxon>
        <taxon>Pseudomonadati</taxon>
        <taxon>Pseudomonadota</taxon>
        <taxon>Betaproteobacteria</taxon>
        <taxon>Burkholderiales</taxon>
        <taxon>Comamonadaceae</taxon>
        <taxon>Caenimonas</taxon>
    </lineage>
</organism>
<dbReference type="GO" id="GO:0000156">
    <property type="term" value="F:phosphorelay response regulator activity"/>
    <property type="evidence" value="ECO:0007669"/>
    <property type="project" value="TreeGrafter"/>
</dbReference>
<evidence type="ECO:0000313" key="9">
    <source>
        <dbReference type="Proteomes" id="UP000318199"/>
    </source>
</evidence>
<dbReference type="OrthoDB" id="9802426at2"/>
<dbReference type="SMART" id="SM00862">
    <property type="entry name" value="Trans_reg_C"/>
    <property type="match status" value="1"/>
</dbReference>
<gene>
    <name evidence="8" type="ORF">FN976_13865</name>
</gene>
<dbReference type="GO" id="GO:0032993">
    <property type="term" value="C:protein-DNA complex"/>
    <property type="evidence" value="ECO:0007669"/>
    <property type="project" value="TreeGrafter"/>
</dbReference>
<keyword evidence="3" id="KW-0804">Transcription</keyword>
<protein>
    <submittedName>
        <fullName evidence="8">Response regulator</fullName>
    </submittedName>
</protein>
<evidence type="ECO:0000259" key="6">
    <source>
        <dbReference type="PROSITE" id="PS50110"/>
    </source>
</evidence>
<evidence type="ECO:0000313" key="8">
    <source>
        <dbReference type="EMBL" id="TWO70641.1"/>
    </source>
</evidence>
<dbReference type="InterPro" id="IPR039420">
    <property type="entry name" value="WalR-like"/>
</dbReference>
<dbReference type="Gene3D" id="3.40.50.2300">
    <property type="match status" value="1"/>
</dbReference>
<dbReference type="Gene3D" id="1.10.10.10">
    <property type="entry name" value="Winged helix-like DNA-binding domain superfamily/Winged helix DNA-binding domain"/>
    <property type="match status" value="1"/>
</dbReference>
<dbReference type="InterPro" id="IPR011006">
    <property type="entry name" value="CheY-like_superfamily"/>
</dbReference>
<evidence type="ECO:0000256" key="4">
    <source>
        <dbReference type="PROSITE-ProRule" id="PRU00169"/>
    </source>
</evidence>
<dbReference type="AlphaFoldDB" id="A0A562ZQL9"/>
<evidence type="ECO:0000256" key="3">
    <source>
        <dbReference type="ARBA" id="ARBA00023163"/>
    </source>
</evidence>
<reference evidence="8 9" key="1">
    <citation type="submission" date="2019-07" db="EMBL/GenBank/DDBJ databases">
        <title>Caenimonas sedimenti sp. nov., isolated from activated sludge.</title>
        <authorList>
            <person name="Xu J."/>
        </authorList>
    </citation>
    <scope>NUCLEOTIDE SEQUENCE [LARGE SCALE GENOMIC DNA]</scope>
    <source>
        <strain evidence="8 9">HX-9-20</strain>
    </source>
</reference>
<name>A0A562ZQL9_9BURK</name>
<keyword evidence="4" id="KW-0597">Phosphoprotein</keyword>
<dbReference type="PANTHER" id="PTHR48111:SF67">
    <property type="entry name" value="TRANSCRIPTIONAL REGULATORY PROTEIN TCTD"/>
    <property type="match status" value="1"/>
</dbReference>
<dbReference type="PROSITE" id="PS51755">
    <property type="entry name" value="OMPR_PHOB"/>
    <property type="match status" value="1"/>
</dbReference>
<keyword evidence="9" id="KW-1185">Reference proteome</keyword>
<feature type="DNA-binding region" description="OmpR/PhoB-type" evidence="5">
    <location>
        <begin position="124"/>
        <end position="220"/>
    </location>
</feature>
<dbReference type="PROSITE" id="PS50110">
    <property type="entry name" value="RESPONSE_REGULATORY"/>
    <property type="match status" value="1"/>
</dbReference>
<dbReference type="Pfam" id="PF00072">
    <property type="entry name" value="Response_reg"/>
    <property type="match status" value="1"/>
</dbReference>
<accession>A0A562ZQL9</accession>
<feature type="domain" description="Response regulatory" evidence="6">
    <location>
        <begin position="2"/>
        <end position="116"/>
    </location>
</feature>
<proteinExistence type="predicted"/>
<dbReference type="Proteomes" id="UP000318199">
    <property type="component" value="Unassembled WGS sequence"/>
</dbReference>
<dbReference type="InterPro" id="IPR001867">
    <property type="entry name" value="OmpR/PhoB-type_DNA-bd"/>
</dbReference>
<keyword evidence="1" id="KW-0805">Transcription regulation</keyword>
<feature type="domain" description="OmpR/PhoB-type" evidence="7">
    <location>
        <begin position="124"/>
        <end position="220"/>
    </location>
</feature>
<dbReference type="PANTHER" id="PTHR48111">
    <property type="entry name" value="REGULATOR OF RPOS"/>
    <property type="match status" value="1"/>
</dbReference>
<dbReference type="CDD" id="cd00383">
    <property type="entry name" value="trans_reg_C"/>
    <property type="match status" value="1"/>
</dbReference>
<evidence type="ECO:0000259" key="7">
    <source>
        <dbReference type="PROSITE" id="PS51755"/>
    </source>
</evidence>
<dbReference type="Pfam" id="PF00486">
    <property type="entry name" value="Trans_reg_C"/>
    <property type="match status" value="1"/>
</dbReference>
<dbReference type="GO" id="GO:0005829">
    <property type="term" value="C:cytosol"/>
    <property type="evidence" value="ECO:0007669"/>
    <property type="project" value="TreeGrafter"/>
</dbReference>
<dbReference type="GO" id="GO:0000976">
    <property type="term" value="F:transcription cis-regulatory region binding"/>
    <property type="evidence" value="ECO:0007669"/>
    <property type="project" value="TreeGrafter"/>
</dbReference>
<dbReference type="EMBL" id="VOBQ01000011">
    <property type="protein sequence ID" value="TWO70641.1"/>
    <property type="molecule type" value="Genomic_DNA"/>
</dbReference>
<feature type="modified residue" description="4-aspartylphosphate" evidence="4">
    <location>
        <position position="51"/>
    </location>
</feature>
<comment type="caution">
    <text evidence="8">The sequence shown here is derived from an EMBL/GenBank/DDBJ whole genome shotgun (WGS) entry which is preliminary data.</text>
</comment>